<sequence>MSSLVSNSDLGALEIGALLSYWLFGVTTTQAYTYYGRFPNDPRKLKFLVALVCFLELGHGICTGITVYQFLISDYTRPELLVYVSDAMLAAILITTVIALCVQGFFSFRIYNLSRSPYIPLFTLFLSLSRTAVSLYAVIRLGLQNATFADFEQLSSILYANWAASTVNDLTTAATLAYWLHRQRANVHTRTVALVDKIIKWTLETGVILSTATTLTLILFATMPRNFIWIAMYIVQAKLYSNSFLASLNSRKALNAMNQVTLPLSAELQFDAPDVETSKAHRAGSSD</sequence>
<keyword evidence="1" id="KW-0472">Membrane</keyword>
<feature type="transmembrane region" description="Helical" evidence="1">
    <location>
        <begin position="47"/>
        <end position="68"/>
    </location>
</feature>
<name>A0AAD6T9G4_9AGAR</name>
<evidence type="ECO:0000313" key="4">
    <source>
        <dbReference type="Proteomes" id="UP001218188"/>
    </source>
</evidence>
<protein>
    <recommendedName>
        <fullName evidence="2">DUF6534 domain-containing protein</fullName>
    </recommendedName>
</protein>
<reference evidence="3" key="1">
    <citation type="submission" date="2023-03" db="EMBL/GenBank/DDBJ databases">
        <title>Massive genome expansion in bonnet fungi (Mycena s.s.) driven by repeated elements and novel gene families across ecological guilds.</title>
        <authorList>
            <consortium name="Lawrence Berkeley National Laboratory"/>
            <person name="Harder C.B."/>
            <person name="Miyauchi S."/>
            <person name="Viragh M."/>
            <person name="Kuo A."/>
            <person name="Thoen E."/>
            <person name="Andreopoulos B."/>
            <person name="Lu D."/>
            <person name="Skrede I."/>
            <person name="Drula E."/>
            <person name="Henrissat B."/>
            <person name="Morin E."/>
            <person name="Kohler A."/>
            <person name="Barry K."/>
            <person name="LaButti K."/>
            <person name="Morin E."/>
            <person name="Salamov A."/>
            <person name="Lipzen A."/>
            <person name="Mereny Z."/>
            <person name="Hegedus B."/>
            <person name="Baldrian P."/>
            <person name="Stursova M."/>
            <person name="Weitz H."/>
            <person name="Taylor A."/>
            <person name="Grigoriev I.V."/>
            <person name="Nagy L.G."/>
            <person name="Martin F."/>
            <person name="Kauserud H."/>
        </authorList>
    </citation>
    <scope>NUCLEOTIDE SEQUENCE</scope>
    <source>
        <strain evidence="3">CBHHK200</strain>
    </source>
</reference>
<dbReference type="PANTHER" id="PTHR40465:SF1">
    <property type="entry name" value="DUF6534 DOMAIN-CONTAINING PROTEIN"/>
    <property type="match status" value="1"/>
</dbReference>
<gene>
    <name evidence="3" type="ORF">C8F04DRAFT_1390831</name>
</gene>
<feature type="transmembrane region" description="Helical" evidence="1">
    <location>
        <begin position="159"/>
        <end position="180"/>
    </location>
</feature>
<keyword evidence="1" id="KW-1133">Transmembrane helix</keyword>
<feature type="transmembrane region" description="Helical" evidence="1">
    <location>
        <begin position="201"/>
        <end position="221"/>
    </location>
</feature>
<dbReference type="Pfam" id="PF20152">
    <property type="entry name" value="DUF6534"/>
    <property type="match status" value="1"/>
</dbReference>
<evidence type="ECO:0000256" key="1">
    <source>
        <dbReference type="SAM" id="Phobius"/>
    </source>
</evidence>
<feature type="transmembrane region" description="Helical" evidence="1">
    <location>
        <begin position="12"/>
        <end position="35"/>
    </location>
</feature>
<accession>A0AAD6T9G4</accession>
<feature type="transmembrane region" description="Helical" evidence="1">
    <location>
        <begin position="80"/>
        <end position="106"/>
    </location>
</feature>
<evidence type="ECO:0000259" key="2">
    <source>
        <dbReference type="Pfam" id="PF20152"/>
    </source>
</evidence>
<dbReference type="InterPro" id="IPR045339">
    <property type="entry name" value="DUF6534"/>
</dbReference>
<dbReference type="AlphaFoldDB" id="A0AAD6T9G4"/>
<evidence type="ECO:0000313" key="3">
    <source>
        <dbReference type="EMBL" id="KAJ7041969.1"/>
    </source>
</evidence>
<feature type="domain" description="DUF6534" evidence="2">
    <location>
        <begin position="165"/>
        <end position="252"/>
    </location>
</feature>
<organism evidence="3 4">
    <name type="scientific">Mycena alexandri</name>
    <dbReference type="NCBI Taxonomy" id="1745969"/>
    <lineage>
        <taxon>Eukaryota</taxon>
        <taxon>Fungi</taxon>
        <taxon>Dikarya</taxon>
        <taxon>Basidiomycota</taxon>
        <taxon>Agaricomycotina</taxon>
        <taxon>Agaricomycetes</taxon>
        <taxon>Agaricomycetidae</taxon>
        <taxon>Agaricales</taxon>
        <taxon>Marasmiineae</taxon>
        <taxon>Mycenaceae</taxon>
        <taxon>Mycena</taxon>
    </lineage>
</organism>
<proteinExistence type="predicted"/>
<feature type="transmembrane region" description="Helical" evidence="1">
    <location>
        <begin position="227"/>
        <end position="248"/>
    </location>
</feature>
<dbReference type="EMBL" id="JARJCM010000014">
    <property type="protein sequence ID" value="KAJ7041969.1"/>
    <property type="molecule type" value="Genomic_DNA"/>
</dbReference>
<comment type="caution">
    <text evidence="3">The sequence shown here is derived from an EMBL/GenBank/DDBJ whole genome shotgun (WGS) entry which is preliminary data.</text>
</comment>
<dbReference type="PANTHER" id="PTHR40465">
    <property type="entry name" value="CHROMOSOME 1, WHOLE GENOME SHOTGUN SEQUENCE"/>
    <property type="match status" value="1"/>
</dbReference>
<keyword evidence="1" id="KW-0812">Transmembrane</keyword>
<dbReference type="Proteomes" id="UP001218188">
    <property type="component" value="Unassembled WGS sequence"/>
</dbReference>
<keyword evidence="4" id="KW-1185">Reference proteome</keyword>
<feature type="transmembrane region" description="Helical" evidence="1">
    <location>
        <begin position="118"/>
        <end position="139"/>
    </location>
</feature>